<dbReference type="AlphaFoldDB" id="A0A2X0N3M0"/>
<dbReference type="EMBL" id="FMWP01000096">
    <property type="protein sequence ID" value="SCZ99227.1"/>
    <property type="molecule type" value="Genomic_DNA"/>
</dbReference>
<dbReference type="Proteomes" id="UP000249723">
    <property type="component" value="Unassembled WGS sequence"/>
</dbReference>
<feature type="transmembrane region" description="Helical" evidence="2">
    <location>
        <begin position="60"/>
        <end position="79"/>
    </location>
</feature>
<evidence type="ECO:0000313" key="3">
    <source>
        <dbReference type="EMBL" id="SCZ99227.1"/>
    </source>
</evidence>
<organism evidence="3 4">
    <name type="scientific">Microbotryum saponariae</name>
    <dbReference type="NCBI Taxonomy" id="289078"/>
    <lineage>
        <taxon>Eukaryota</taxon>
        <taxon>Fungi</taxon>
        <taxon>Dikarya</taxon>
        <taxon>Basidiomycota</taxon>
        <taxon>Pucciniomycotina</taxon>
        <taxon>Microbotryomycetes</taxon>
        <taxon>Microbotryales</taxon>
        <taxon>Microbotryaceae</taxon>
        <taxon>Microbotryum</taxon>
    </lineage>
</organism>
<accession>A0A2X0N3M0</accession>
<keyword evidence="2" id="KW-0472">Membrane</keyword>
<evidence type="ECO:0000256" key="1">
    <source>
        <dbReference type="SAM" id="MobiDB-lite"/>
    </source>
</evidence>
<dbReference type="OrthoDB" id="10475830at2759"/>
<proteinExistence type="predicted"/>
<keyword evidence="2" id="KW-0812">Transmembrane</keyword>
<gene>
    <name evidence="3" type="ORF">BZ3500_MVSOF-1268-A1-R1_CHR3-1G05890</name>
</gene>
<feature type="region of interest" description="Disordered" evidence="1">
    <location>
        <begin position="95"/>
        <end position="116"/>
    </location>
</feature>
<keyword evidence="2" id="KW-1133">Transmembrane helix</keyword>
<evidence type="ECO:0000256" key="2">
    <source>
        <dbReference type="SAM" id="Phobius"/>
    </source>
</evidence>
<feature type="transmembrane region" description="Helical" evidence="2">
    <location>
        <begin position="21"/>
        <end position="40"/>
    </location>
</feature>
<reference evidence="4" key="1">
    <citation type="submission" date="2016-10" db="EMBL/GenBank/DDBJ databases">
        <authorList>
            <person name="Jeantristanb JTB J.-T."/>
            <person name="Ricardo R."/>
        </authorList>
    </citation>
    <scope>NUCLEOTIDE SEQUENCE [LARGE SCALE GENOMIC DNA]</scope>
</reference>
<protein>
    <submittedName>
        <fullName evidence="3">BZ3500_MvSof-1268-A1-R1_Chr3-1g05890 protein</fullName>
    </submittedName>
</protein>
<evidence type="ECO:0000313" key="4">
    <source>
        <dbReference type="Proteomes" id="UP000249723"/>
    </source>
</evidence>
<sequence length="116" mass="11853">MPSDDKPSSSSNISRSLVRDLPLLVLVATLLALPALPSSASSPSSLWSPKPTLHAITTTVVYTLGGMGAFIIGGTLILASEKALRGAMDWLLHGSSSSAGIETGSGADDTTSTRRS</sequence>
<keyword evidence="4" id="KW-1185">Reference proteome</keyword>
<name>A0A2X0N3M0_9BASI</name>